<feature type="region of interest" description="Disordered" evidence="1">
    <location>
        <begin position="31"/>
        <end position="59"/>
    </location>
</feature>
<sequence length="152" mass="17047">MGGWDPASYQPVRDVFVYEFTTQRWTRERYAGDPVVLSPPASSTAGSTSRRPRPEQERVEIGEVYDVRENEWTELPGMSQERDECEGFVSGSEFWVVSGYGTDSQGGFVGCAEVYEIGSGQWRRVEDAWRQVSARGLALGLEGWEAVLLGRL</sequence>
<evidence type="ECO:0000256" key="1">
    <source>
        <dbReference type="SAM" id="MobiDB-lite"/>
    </source>
</evidence>
<feature type="compositionally biased region" description="Low complexity" evidence="1">
    <location>
        <begin position="38"/>
        <end position="49"/>
    </location>
</feature>
<dbReference type="PANTHER" id="PTHR46407">
    <property type="entry name" value="OS02G0208700 PROTEIN"/>
    <property type="match status" value="1"/>
</dbReference>
<dbReference type="Gene3D" id="2.120.10.80">
    <property type="entry name" value="Kelch-type beta propeller"/>
    <property type="match status" value="1"/>
</dbReference>
<gene>
    <name evidence="2" type="ORF">Prudu_019468</name>
</gene>
<proteinExistence type="predicted"/>
<reference evidence="2" key="1">
    <citation type="journal article" date="2019" name="Science">
        <title>Mutation of a bHLH transcription factor allowed almond domestication.</title>
        <authorList>
            <person name="Sanchez-Perez R."/>
            <person name="Pavan S."/>
            <person name="Mazzeo R."/>
            <person name="Moldovan C."/>
            <person name="Aiese Cigliano R."/>
            <person name="Del Cueto J."/>
            <person name="Ricciardi F."/>
            <person name="Lotti C."/>
            <person name="Ricciardi L."/>
            <person name="Dicenta F."/>
            <person name="Lopez-Marques R.L."/>
            <person name="Lindberg Moller B."/>
        </authorList>
    </citation>
    <scope>NUCLEOTIDE SEQUENCE</scope>
</reference>
<evidence type="ECO:0000313" key="2">
    <source>
        <dbReference type="EMBL" id="BBH07507.1"/>
    </source>
</evidence>
<organism evidence="2">
    <name type="scientific">Prunus dulcis</name>
    <name type="common">Almond</name>
    <name type="synonym">Amygdalus dulcis</name>
    <dbReference type="NCBI Taxonomy" id="3755"/>
    <lineage>
        <taxon>Eukaryota</taxon>
        <taxon>Viridiplantae</taxon>
        <taxon>Streptophyta</taxon>
        <taxon>Embryophyta</taxon>
        <taxon>Tracheophyta</taxon>
        <taxon>Spermatophyta</taxon>
        <taxon>Magnoliopsida</taxon>
        <taxon>eudicotyledons</taxon>
        <taxon>Gunneridae</taxon>
        <taxon>Pentapetalae</taxon>
        <taxon>rosids</taxon>
        <taxon>fabids</taxon>
        <taxon>Rosales</taxon>
        <taxon>Rosaceae</taxon>
        <taxon>Amygdaloideae</taxon>
        <taxon>Amygdaleae</taxon>
        <taxon>Prunus</taxon>
    </lineage>
</organism>
<dbReference type="SUPFAM" id="SSF117281">
    <property type="entry name" value="Kelch motif"/>
    <property type="match status" value="1"/>
</dbReference>
<dbReference type="PANTHER" id="PTHR46407:SF4">
    <property type="entry name" value="F-BOX DOMAIN-CONTAINING PROTEIN"/>
    <property type="match status" value="1"/>
</dbReference>
<dbReference type="InterPro" id="IPR015915">
    <property type="entry name" value="Kelch-typ_b-propeller"/>
</dbReference>
<dbReference type="GO" id="GO:0080037">
    <property type="term" value="P:negative regulation of cytokinin-activated signaling pathway"/>
    <property type="evidence" value="ECO:0007669"/>
    <property type="project" value="InterPro"/>
</dbReference>
<protein>
    <submittedName>
        <fullName evidence="2">Galactose oxidase/kelch repeat superfamily protein</fullName>
    </submittedName>
</protein>
<dbReference type="InterPro" id="IPR044595">
    <property type="entry name" value="KMD1-4"/>
</dbReference>
<dbReference type="GO" id="GO:2000762">
    <property type="term" value="P:regulation of phenylpropanoid metabolic process"/>
    <property type="evidence" value="ECO:0007669"/>
    <property type="project" value="InterPro"/>
</dbReference>
<dbReference type="AlphaFoldDB" id="A0A4Y1RUQ3"/>
<dbReference type="EMBL" id="AP019303">
    <property type="protein sequence ID" value="BBH07507.1"/>
    <property type="molecule type" value="Genomic_DNA"/>
</dbReference>
<name>A0A4Y1RUQ3_PRUDU</name>
<accession>A0A4Y1RUQ3</accession>